<evidence type="ECO:0000313" key="3">
    <source>
        <dbReference type="Proteomes" id="UP000238322"/>
    </source>
</evidence>
<name>A0A2S8FQ49_9BACT</name>
<accession>A0A2S8FQ49</accession>
<dbReference type="AlphaFoldDB" id="A0A2S8FQ49"/>
<organism evidence="2 3">
    <name type="scientific">Blastopirellula marina</name>
    <dbReference type="NCBI Taxonomy" id="124"/>
    <lineage>
        <taxon>Bacteria</taxon>
        <taxon>Pseudomonadati</taxon>
        <taxon>Planctomycetota</taxon>
        <taxon>Planctomycetia</taxon>
        <taxon>Pirellulales</taxon>
        <taxon>Pirellulaceae</taxon>
        <taxon>Blastopirellula</taxon>
    </lineage>
</organism>
<protein>
    <submittedName>
        <fullName evidence="2">Uncharacterized protein</fullName>
    </submittedName>
</protein>
<gene>
    <name evidence="2" type="ORF">C5Y83_12340</name>
</gene>
<evidence type="ECO:0000256" key="1">
    <source>
        <dbReference type="SAM" id="Phobius"/>
    </source>
</evidence>
<keyword evidence="1" id="KW-1133">Transmembrane helix</keyword>
<feature type="transmembrane region" description="Helical" evidence="1">
    <location>
        <begin position="7"/>
        <end position="26"/>
    </location>
</feature>
<dbReference type="RefSeq" id="WP_105330045.1">
    <property type="nucleotide sequence ID" value="NZ_PUHY01000010.1"/>
</dbReference>
<keyword evidence="1" id="KW-0812">Transmembrane</keyword>
<reference evidence="2 3" key="1">
    <citation type="submission" date="2018-02" db="EMBL/GenBank/DDBJ databases">
        <title>Comparative genomes isolates from brazilian mangrove.</title>
        <authorList>
            <person name="Araujo J.E."/>
            <person name="Taketani R.G."/>
            <person name="Silva M.C.P."/>
            <person name="Loureco M.V."/>
            <person name="Andreote F.D."/>
        </authorList>
    </citation>
    <scope>NUCLEOTIDE SEQUENCE [LARGE SCALE GENOMIC DNA]</scope>
    <source>
        <strain evidence="2 3">Hex-1 MGV</strain>
    </source>
</reference>
<dbReference type="EMBL" id="PUHY01000010">
    <property type="protein sequence ID" value="PQO34315.1"/>
    <property type="molecule type" value="Genomic_DNA"/>
</dbReference>
<dbReference type="OrthoDB" id="268723at2"/>
<evidence type="ECO:0000313" key="2">
    <source>
        <dbReference type="EMBL" id="PQO34315.1"/>
    </source>
</evidence>
<sequence length="194" mass="21152">MWIFEQSLPIIIIAVVGGAVLAGTMLQTGKQLFLYLLIGWIAVCSLLLALEYVIVTEGERIEAVVYDIAVALEANDVEGVTDCISDAVPNLKTQAERQMSLVQIETVKVKQNLEVTINHGSTPPIGIAKVNVKMTGHLKSNDVMDGQFATFLVLTFQQDPDGQWRVVSYQFFDPRGEQAGEITPPLSAVTVSAF</sequence>
<proteinExistence type="predicted"/>
<keyword evidence="1" id="KW-0472">Membrane</keyword>
<comment type="caution">
    <text evidence="2">The sequence shown here is derived from an EMBL/GenBank/DDBJ whole genome shotgun (WGS) entry which is preliminary data.</text>
</comment>
<dbReference type="Proteomes" id="UP000238322">
    <property type="component" value="Unassembled WGS sequence"/>
</dbReference>
<feature type="transmembrane region" description="Helical" evidence="1">
    <location>
        <begin position="32"/>
        <end position="54"/>
    </location>
</feature>